<evidence type="ECO:0000313" key="1">
    <source>
        <dbReference type="EMBL" id="GAG44176.1"/>
    </source>
</evidence>
<dbReference type="EMBL" id="BARS01053953">
    <property type="protein sequence ID" value="GAG44176.1"/>
    <property type="molecule type" value="Genomic_DNA"/>
</dbReference>
<dbReference type="AlphaFoldDB" id="X0Z6G0"/>
<proteinExistence type="predicted"/>
<gene>
    <name evidence="1" type="ORF">S01H1_79964</name>
</gene>
<name>X0Z6G0_9ZZZZ</name>
<comment type="caution">
    <text evidence="1">The sequence shown here is derived from an EMBL/GenBank/DDBJ whole genome shotgun (WGS) entry which is preliminary data.</text>
</comment>
<sequence length="65" mass="7312">MITFNWQKIGLVMAVVINGKKIGHIKLTEKGWQYFTLHARTGGEVFRVINDCQLKLIEGGEHGVS</sequence>
<protein>
    <submittedName>
        <fullName evidence="1">Uncharacterized protein</fullName>
    </submittedName>
</protein>
<organism evidence="1">
    <name type="scientific">marine sediment metagenome</name>
    <dbReference type="NCBI Taxonomy" id="412755"/>
    <lineage>
        <taxon>unclassified sequences</taxon>
        <taxon>metagenomes</taxon>
        <taxon>ecological metagenomes</taxon>
    </lineage>
</organism>
<reference evidence="1" key="1">
    <citation type="journal article" date="2014" name="Front. Microbiol.">
        <title>High frequency of phylogenetically diverse reductive dehalogenase-homologous genes in deep subseafloor sedimentary metagenomes.</title>
        <authorList>
            <person name="Kawai M."/>
            <person name="Futagami T."/>
            <person name="Toyoda A."/>
            <person name="Takaki Y."/>
            <person name="Nishi S."/>
            <person name="Hori S."/>
            <person name="Arai W."/>
            <person name="Tsubouchi T."/>
            <person name="Morono Y."/>
            <person name="Uchiyama I."/>
            <person name="Ito T."/>
            <person name="Fujiyama A."/>
            <person name="Inagaki F."/>
            <person name="Takami H."/>
        </authorList>
    </citation>
    <scope>NUCLEOTIDE SEQUENCE</scope>
    <source>
        <strain evidence="1">Expedition CK06-06</strain>
    </source>
</reference>
<accession>X0Z6G0</accession>